<proteinExistence type="predicted"/>
<comment type="caution">
    <text evidence="2">The sequence shown here is derived from an EMBL/GenBank/DDBJ whole genome shotgun (WGS) entry which is preliminary data.</text>
</comment>
<dbReference type="AlphaFoldDB" id="A0A4Y7SLQ2"/>
<evidence type="ECO:0000313" key="3">
    <source>
        <dbReference type="Proteomes" id="UP000298030"/>
    </source>
</evidence>
<accession>A0A4Y7SLQ2</accession>
<feature type="region of interest" description="Disordered" evidence="1">
    <location>
        <begin position="84"/>
        <end position="254"/>
    </location>
</feature>
<feature type="compositionally biased region" description="Basic and acidic residues" evidence="1">
    <location>
        <begin position="156"/>
        <end position="169"/>
    </location>
</feature>
<feature type="compositionally biased region" description="Basic and acidic residues" evidence="1">
    <location>
        <begin position="19"/>
        <end position="29"/>
    </location>
</feature>
<reference evidence="2 3" key="1">
    <citation type="journal article" date="2019" name="Nat. Ecol. Evol.">
        <title>Megaphylogeny resolves global patterns of mushroom evolution.</title>
        <authorList>
            <person name="Varga T."/>
            <person name="Krizsan K."/>
            <person name="Foldi C."/>
            <person name="Dima B."/>
            <person name="Sanchez-Garcia M."/>
            <person name="Sanchez-Ramirez S."/>
            <person name="Szollosi G.J."/>
            <person name="Szarkandi J.G."/>
            <person name="Papp V."/>
            <person name="Albert L."/>
            <person name="Andreopoulos W."/>
            <person name="Angelini C."/>
            <person name="Antonin V."/>
            <person name="Barry K.W."/>
            <person name="Bougher N.L."/>
            <person name="Buchanan P."/>
            <person name="Buyck B."/>
            <person name="Bense V."/>
            <person name="Catcheside P."/>
            <person name="Chovatia M."/>
            <person name="Cooper J."/>
            <person name="Damon W."/>
            <person name="Desjardin D."/>
            <person name="Finy P."/>
            <person name="Geml J."/>
            <person name="Haridas S."/>
            <person name="Hughes K."/>
            <person name="Justo A."/>
            <person name="Karasinski D."/>
            <person name="Kautmanova I."/>
            <person name="Kiss B."/>
            <person name="Kocsube S."/>
            <person name="Kotiranta H."/>
            <person name="LaButti K.M."/>
            <person name="Lechner B.E."/>
            <person name="Liimatainen K."/>
            <person name="Lipzen A."/>
            <person name="Lukacs Z."/>
            <person name="Mihaltcheva S."/>
            <person name="Morgado L.N."/>
            <person name="Niskanen T."/>
            <person name="Noordeloos M.E."/>
            <person name="Ohm R.A."/>
            <person name="Ortiz-Santana B."/>
            <person name="Ovrebo C."/>
            <person name="Racz N."/>
            <person name="Riley R."/>
            <person name="Savchenko A."/>
            <person name="Shiryaev A."/>
            <person name="Soop K."/>
            <person name="Spirin V."/>
            <person name="Szebenyi C."/>
            <person name="Tomsovsky M."/>
            <person name="Tulloss R.E."/>
            <person name="Uehling J."/>
            <person name="Grigoriev I.V."/>
            <person name="Vagvolgyi C."/>
            <person name="Papp T."/>
            <person name="Martin F.M."/>
            <person name="Miettinen O."/>
            <person name="Hibbett D.S."/>
            <person name="Nagy L.G."/>
        </authorList>
    </citation>
    <scope>NUCLEOTIDE SEQUENCE [LARGE SCALE GENOMIC DNA]</scope>
    <source>
        <strain evidence="2 3">FP101781</strain>
    </source>
</reference>
<feature type="compositionally biased region" description="Basic and acidic residues" evidence="1">
    <location>
        <begin position="225"/>
        <end position="235"/>
    </location>
</feature>
<gene>
    <name evidence="2" type="ORF">FA13DRAFT_1715773</name>
</gene>
<sequence length="278" mass="30983">MSRRPREKLPATKSTLKITQDRPIPHETRQSPLLTKENTVPPPPKSNPLPFLVHRNAQATPWIGEPLNNFRLLSALLGYHQTRAVEERTEGKRKTERDKEEGGGEMKGMGGRTWKREKGQKLRVSGQGEEKERRGGREGNTKNGGARPVPKGAGRQHREEGEIGGRSDSGKLGGNGREQDGNKKIQSADKATGVRMGWKGRRGGEQESGEGAGANMRIKGTKQRRGGEAKTKDGGARPVLNGNRQLSAGPFPRMPNIRWETWRKREKTEVKTWTRRDL</sequence>
<evidence type="ECO:0000256" key="1">
    <source>
        <dbReference type="SAM" id="MobiDB-lite"/>
    </source>
</evidence>
<feature type="region of interest" description="Disordered" evidence="1">
    <location>
        <begin position="1"/>
        <end position="51"/>
    </location>
</feature>
<dbReference type="Proteomes" id="UP000298030">
    <property type="component" value="Unassembled WGS sequence"/>
</dbReference>
<feature type="compositionally biased region" description="Basic and acidic residues" evidence="1">
    <location>
        <begin position="177"/>
        <end position="187"/>
    </location>
</feature>
<dbReference type="EMBL" id="QPFP01000085">
    <property type="protein sequence ID" value="TEB22817.1"/>
    <property type="molecule type" value="Genomic_DNA"/>
</dbReference>
<evidence type="ECO:0000313" key="2">
    <source>
        <dbReference type="EMBL" id="TEB22817.1"/>
    </source>
</evidence>
<feature type="compositionally biased region" description="Basic and acidic residues" evidence="1">
    <location>
        <begin position="84"/>
        <end position="104"/>
    </location>
</feature>
<name>A0A4Y7SLQ2_COPMI</name>
<protein>
    <submittedName>
        <fullName evidence="2">Uncharacterized protein</fullName>
    </submittedName>
</protein>
<organism evidence="2 3">
    <name type="scientific">Coprinellus micaceus</name>
    <name type="common">Glistening ink-cap mushroom</name>
    <name type="synonym">Coprinus micaceus</name>
    <dbReference type="NCBI Taxonomy" id="71717"/>
    <lineage>
        <taxon>Eukaryota</taxon>
        <taxon>Fungi</taxon>
        <taxon>Dikarya</taxon>
        <taxon>Basidiomycota</taxon>
        <taxon>Agaricomycotina</taxon>
        <taxon>Agaricomycetes</taxon>
        <taxon>Agaricomycetidae</taxon>
        <taxon>Agaricales</taxon>
        <taxon>Agaricineae</taxon>
        <taxon>Psathyrellaceae</taxon>
        <taxon>Coprinellus</taxon>
    </lineage>
</organism>
<keyword evidence="3" id="KW-1185">Reference proteome</keyword>
<feature type="compositionally biased region" description="Basic and acidic residues" evidence="1">
    <location>
        <begin position="128"/>
        <end position="140"/>
    </location>
</feature>